<gene>
    <name evidence="5" type="primary">LOC113208319</name>
</gene>
<evidence type="ECO:0000256" key="2">
    <source>
        <dbReference type="SAM" id="Phobius"/>
    </source>
</evidence>
<feature type="compositionally biased region" description="Low complexity" evidence="1">
    <location>
        <begin position="41"/>
        <end position="57"/>
    </location>
</feature>
<keyword evidence="2" id="KW-0812">Transmembrane</keyword>
<dbReference type="InterPro" id="IPR031984">
    <property type="entry name" value="SLC3A2_N"/>
</dbReference>
<sequence>MPSLERDAEAFLGECDALPLCLSSPPSPGASGDFGKDSRLSSSYGSTASTLSASTAPAAPPAPAADTQQLQPKDPEQWPLLAPVLPPPGGWGLGVPPGLSAADILPLANDPFWCRVRAAFMALFWVVMVALLASVVVIVVNDPAPCSARKPPTPEQTFNVSLPLSALPVLQAVAASRY</sequence>
<evidence type="ECO:0000259" key="3">
    <source>
        <dbReference type="Pfam" id="PF16028"/>
    </source>
</evidence>
<dbReference type="AlphaFoldDB" id="A0A6J1SJY0"/>
<dbReference type="Proteomes" id="UP000504606">
    <property type="component" value="Unplaced"/>
</dbReference>
<proteinExistence type="predicted"/>
<keyword evidence="2" id="KW-1133">Transmembrane helix</keyword>
<keyword evidence="4" id="KW-1185">Reference proteome</keyword>
<dbReference type="GeneID" id="113208319"/>
<organism evidence="4 5">
    <name type="scientific">Frankliniella occidentalis</name>
    <name type="common">Western flower thrips</name>
    <name type="synonym">Euthrips occidentalis</name>
    <dbReference type="NCBI Taxonomy" id="133901"/>
    <lineage>
        <taxon>Eukaryota</taxon>
        <taxon>Metazoa</taxon>
        <taxon>Ecdysozoa</taxon>
        <taxon>Arthropoda</taxon>
        <taxon>Hexapoda</taxon>
        <taxon>Insecta</taxon>
        <taxon>Pterygota</taxon>
        <taxon>Neoptera</taxon>
        <taxon>Paraneoptera</taxon>
        <taxon>Thysanoptera</taxon>
        <taxon>Terebrantia</taxon>
        <taxon>Thripoidea</taxon>
        <taxon>Thripidae</taxon>
        <taxon>Frankliniella</taxon>
    </lineage>
</organism>
<dbReference type="Pfam" id="PF16028">
    <property type="entry name" value="SLC3A2_N"/>
    <property type="match status" value="1"/>
</dbReference>
<evidence type="ECO:0000313" key="4">
    <source>
        <dbReference type="Proteomes" id="UP000504606"/>
    </source>
</evidence>
<feature type="region of interest" description="Disordered" evidence="1">
    <location>
        <begin position="26"/>
        <end position="72"/>
    </location>
</feature>
<feature type="domain" description="Solute carrier family 3 member 2 N-terminal" evidence="3">
    <location>
        <begin position="98"/>
        <end position="152"/>
    </location>
</feature>
<evidence type="ECO:0000256" key="1">
    <source>
        <dbReference type="SAM" id="MobiDB-lite"/>
    </source>
</evidence>
<reference evidence="5" key="1">
    <citation type="submission" date="2025-08" db="UniProtKB">
        <authorList>
            <consortium name="RefSeq"/>
        </authorList>
    </citation>
    <scope>IDENTIFICATION</scope>
    <source>
        <tissue evidence="5">Whole organism</tissue>
    </source>
</reference>
<protein>
    <submittedName>
        <fullName evidence="5">Uncharacterized protein LOC113208319</fullName>
    </submittedName>
</protein>
<keyword evidence="2" id="KW-0472">Membrane</keyword>
<name>A0A6J1SJY0_FRAOC</name>
<accession>A0A6J1SJY0</accession>
<dbReference type="RefSeq" id="XP_026281058.2">
    <property type="nucleotide sequence ID" value="XM_026425273.2"/>
</dbReference>
<evidence type="ECO:0000313" key="5">
    <source>
        <dbReference type="RefSeq" id="XP_026281058.2"/>
    </source>
</evidence>
<dbReference type="KEGG" id="foc:113208319"/>
<feature type="transmembrane region" description="Helical" evidence="2">
    <location>
        <begin position="118"/>
        <end position="140"/>
    </location>
</feature>
<dbReference type="OrthoDB" id="10566637at2759"/>